<feature type="binding site" evidence="6">
    <location>
        <position position="105"/>
    </location>
    <ligand>
        <name>5-phospho-alpha-D-ribose 1-diphosphate</name>
        <dbReference type="ChEBI" id="CHEBI:58017"/>
        <note>ligand shared between dimeric partners</note>
    </ligand>
</feature>
<dbReference type="EC" id="2.4.2.10" evidence="2 6"/>
<comment type="similarity">
    <text evidence="6">Belongs to the purine/pyrimidine phosphoribosyltransferase family. PyrE subfamily.</text>
</comment>
<feature type="binding site" evidence="6">
    <location>
        <position position="99"/>
    </location>
    <ligand>
        <name>5-phospho-alpha-D-ribose 1-diphosphate</name>
        <dbReference type="ChEBI" id="CHEBI:58017"/>
        <note>ligand shared between dimeric partners</note>
    </ligand>
</feature>
<dbReference type="Proteomes" id="UP000469870">
    <property type="component" value="Unassembled WGS sequence"/>
</dbReference>
<evidence type="ECO:0000256" key="6">
    <source>
        <dbReference type="HAMAP-Rule" id="MF_01208"/>
    </source>
</evidence>
<evidence type="ECO:0000259" key="7">
    <source>
        <dbReference type="Pfam" id="PF00156"/>
    </source>
</evidence>
<dbReference type="InterPro" id="IPR004467">
    <property type="entry name" value="Or_phspho_trans_dom"/>
</dbReference>
<evidence type="ECO:0000313" key="11">
    <source>
        <dbReference type="Proteomes" id="UP000430975"/>
    </source>
</evidence>
<feature type="binding site" description="in other chain" evidence="6">
    <location>
        <begin position="125"/>
        <end position="133"/>
    </location>
    <ligand>
        <name>5-phospho-alpha-D-ribose 1-diphosphate</name>
        <dbReference type="ChEBI" id="CHEBI:58017"/>
        <note>ligand shared between dimeric partners</note>
    </ligand>
</feature>
<dbReference type="PANTHER" id="PTHR19278:SF9">
    <property type="entry name" value="URIDINE 5'-MONOPHOSPHATE SYNTHASE"/>
    <property type="match status" value="1"/>
</dbReference>
<evidence type="ECO:0000256" key="1">
    <source>
        <dbReference type="ARBA" id="ARBA00004889"/>
    </source>
</evidence>
<dbReference type="Proteomes" id="UP000430975">
    <property type="component" value="Unassembled WGS sequence"/>
</dbReference>
<dbReference type="GO" id="GO:0000287">
    <property type="term" value="F:magnesium ion binding"/>
    <property type="evidence" value="ECO:0007669"/>
    <property type="project" value="UniProtKB-UniRule"/>
</dbReference>
<reference evidence="10 12" key="1">
    <citation type="submission" date="2019-11" db="EMBL/GenBank/DDBJ databases">
        <title>Characterisation of Fundicoccus ignavus gen. nov. sp. nov., a novel genus of the family Aerococcaceae from bulk tank milk.</title>
        <authorList>
            <person name="Siebert A."/>
            <person name="Huptas C."/>
            <person name="Wenning M."/>
            <person name="Scherer S."/>
            <person name="Doll E.V."/>
        </authorList>
    </citation>
    <scope>NUCLEOTIDE SEQUENCE [LARGE SCALE GENOMIC DNA]</scope>
    <source>
        <strain evidence="10 12">DSM 109652</strain>
    </source>
</reference>
<evidence type="ECO:0000313" key="13">
    <source>
        <dbReference type="Proteomes" id="UP000469870"/>
    </source>
</evidence>
<dbReference type="Gene3D" id="3.40.50.2020">
    <property type="match status" value="1"/>
</dbReference>
<feature type="binding site" evidence="6">
    <location>
        <position position="129"/>
    </location>
    <ligand>
        <name>orotate</name>
        <dbReference type="ChEBI" id="CHEBI:30839"/>
    </ligand>
</feature>
<comment type="pathway">
    <text evidence="1 6">Pyrimidine metabolism; UMP biosynthesis via de novo pathway; UMP from orotate: step 1/2.</text>
</comment>
<keyword evidence="5 6" id="KW-0665">Pyrimidine biosynthesis</keyword>
<comment type="function">
    <text evidence="6">Catalyzes the transfer of a ribosyl phosphate group from 5-phosphoribose 1-diphosphate to orotate, leading to the formation of orotidine monophosphate (OMP).</text>
</comment>
<dbReference type="CDD" id="cd06223">
    <property type="entry name" value="PRTases_typeI"/>
    <property type="match status" value="1"/>
</dbReference>
<gene>
    <name evidence="6" type="primary">pyrE</name>
    <name evidence="10" type="ORF">GF867_07560</name>
    <name evidence="9" type="ORF">GIY09_00445</name>
    <name evidence="8" type="ORF">GIY11_06095</name>
</gene>
<dbReference type="EMBL" id="WJQS01000001">
    <property type="protein sequence ID" value="MRI84372.1"/>
    <property type="molecule type" value="Genomic_DNA"/>
</dbReference>
<dbReference type="RefSeq" id="WP_153832496.1">
    <property type="nucleotide sequence ID" value="NZ_WJQR01000005.1"/>
</dbReference>
<dbReference type="EMBL" id="WJQR01000005">
    <property type="protein sequence ID" value="MRI81585.1"/>
    <property type="molecule type" value="Genomic_DNA"/>
</dbReference>
<keyword evidence="6" id="KW-0460">Magnesium</keyword>
<reference evidence="11 13" key="2">
    <citation type="submission" date="2019-11" db="EMBL/GenBank/DDBJ databases">
        <title>Characterisation of Fundicoccus ignavus gen. nov. sp. nov., a novel genus of the family Aerococcaceae isolated from bulk tank milk.</title>
        <authorList>
            <person name="Siebert A."/>
            <person name="Huptas C."/>
            <person name="Wenning M."/>
            <person name="Scherer S."/>
            <person name="Doll E.V."/>
        </authorList>
    </citation>
    <scope>NUCLEOTIDE SEQUENCE [LARGE SCALE GENOMIC DNA]</scope>
    <source>
        <strain evidence="8 13">DSM 109653</strain>
        <strain evidence="9 11">WS4759</strain>
    </source>
</reference>
<dbReference type="GO" id="GO:0004588">
    <property type="term" value="F:orotate phosphoribosyltransferase activity"/>
    <property type="evidence" value="ECO:0007669"/>
    <property type="project" value="UniProtKB-UniRule"/>
</dbReference>
<dbReference type="SUPFAM" id="SSF53271">
    <property type="entry name" value="PRTase-like"/>
    <property type="match status" value="1"/>
</dbReference>
<keyword evidence="3 6" id="KW-0328">Glycosyltransferase</keyword>
<comment type="catalytic activity">
    <reaction evidence="6">
        <text>orotidine 5'-phosphate + diphosphate = orotate + 5-phospho-alpha-D-ribose 1-diphosphate</text>
        <dbReference type="Rhea" id="RHEA:10380"/>
        <dbReference type="ChEBI" id="CHEBI:30839"/>
        <dbReference type="ChEBI" id="CHEBI:33019"/>
        <dbReference type="ChEBI" id="CHEBI:57538"/>
        <dbReference type="ChEBI" id="CHEBI:58017"/>
        <dbReference type="EC" id="2.4.2.10"/>
    </reaction>
</comment>
<evidence type="ECO:0000313" key="8">
    <source>
        <dbReference type="EMBL" id="MRI81585.1"/>
    </source>
</evidence>
<evidence type="ECO:0000256" key="5">
    <source>
        <dbReference type="ARBA" id="ARBA00022975"/>
    </source>
</evidence>
<proteinExistence type="inferred from homology"/>
<evidence type="ECO:0000256" key="2">
    <source>
        <dbReference type="ARBA" id="ARBA00011971"/>
    </source>
</evidence>
<dbReference type="NCBIfam" id="TIGR00336">
    <property type="entry name" value="pyrE"/>
    <property type="match status" value="1"/>
</dbReference>
<keyword evidence="11" id="KW-1185">Reference proteome</keyword>
<feature type="binding site" evidence="6">
    <location>
        <position position="103"/>
    </location>
    <ligand>
        <name>5-phospho-alpha-D-ribose 1-diphosphate</name>
        <dbReference type="ChEBI" id="CHEBI:58017"/>
        <note>ligand shared between dimeric partners</note>
    </ligand>
</feature>
<sequence>MTTNQSRQAIADILLEIGAVSLNPTQPFTWASGLKTPIYCDNRLIMSHPQARTTVEQTLADLIQSEFPNVDVIAGTATAGIPHAAIVAHLLNKPMIYVRSSAKGHGKQNAIEGHLAAGQTVVMIEDLISTGGSVIQAAETVQAAGGEVLGVCAIFNYLLAKGKDAFAAVDYPLHTLTDYQVLVEQAVQNESLAAYRETLEQWYQDPQSWSAQHTN</sequence>
<name>A0A6I2GEU4_9LACT</name>
<dbReference type="InterPro" id="IPR000836">
    <property type="entry name" value="PRTase_dom"/>
</dbReference>
<comment type="subunit">
    <text evidence="6">Homodimer.</text>
</comment>
<dbReference type="EMBL" id="WJQT01000009">
    <property type="protein sequence ID" value="MRJ47418.1"/>
    <property type="molecule type" value="Genomic_DNA"/>
</dbReference>
<evidence type="ECO:0000256" key="4">
    <source>
        <dbReference type="ARBA" id="ARBA00022679"/>
    </source>
</evidence>
<accession>A0A6I2GEU4</accession>
<comment type="caution">
    <text evidence="9">The sequence shown here is derived from an EMBL/GenBank/DDBJ whole genome shotgun (WGS) entry which is preliminary data.</text>
</comment>
<dbReference type="InterPro" id="IPR029057">
    <property type="entry name" value="PRTase-like"/>
</dbReference>
<dbReference type="HAMAP" id="MF_01208">
    <property type="entry name" value="PyrE"/>
    <property type="match status" value="1"/>
</dbReference>
<dbReference type="GO" id="GO:0019856">
    <property type="term" value="P:pyrimidine nucleobase biosynthetic process"/>
    <property type="evidence" value="ECO:0007669"/>
    <property type="project" value="TreeGrafter"/>
</dbReference>
<dbReference type="Pfam" id="PF00156">
    <property type="entry name" value="Pribosyltran"/>
    <property type="match status" value="1"/>
</dbReference>
<dbReference type="GO" id="GO:0044205">
    <property type="term" value="P:'de novo' UMP biosynthetic process"/>
    <property type="evidence" value="ECO:0007669"/>
    <property type="project" value="UniProtKB-UniRule"/>
</dbReference>
<dbReference type="Proteomes" id="UP000440066">
    <property type="component" value="Unassembled WGS sequence"/>
</dbReference>
<keyword evidence="4 6" id="KW-0808">Transferase</keyword>
<evidence type="ECO:0000313" key="12">
    <source>
        <dbReference type="Proteomes" id="UP000440066"/>
    </source>
</evidence>
<evidence type="ECO:0000256" key="3">
    <source>
        <dbReference type="ARBA" id="ARBA00022676"/>
    </source>
</evidence>
<comment type="caution">
    <text evidence="6">Lacks conserved residue(s) required for the propagation of feature annotation.</text>
</comment>
<protein>
    <recommendedName>
        <fullName evidence="2 6">Orotate phosphoribosyltransferase</fullName>
        <shortName evidence="6">OPRT</shortName>
        <shortName evidence="6">OPRTase</shortName>
        <ecNumber evidence="2 6">2.4.2.10</ecNumber>
    </recommendedName>
</protein>
<dbReference type="InterPro" id="IPR023031">
    <property type="entry name" value="OPRT"/>
</dbReference>
<dbReference type="PANTHER" id="PTHR19278">
    <property type="entry name" value="OROTATE PHOSPHORIBOSYLTRANSFERASE"/>
    <property type="match status" value="1"/>
</dbReference>
<feature type="domain" description="Phosphoribosyltransferase" evidence="7">
    <location>
        <begin position="48"/>
        <end position="162"/>
    </location>
</feature>
<evidence type="ECO:0000313" key="10">
    <source>
        <dbReference type="EMBL" id="MRJ47418.1"/>
    </source>
</evidence>
<comment type="cofactor">
    <cofactor evidence="6">
        <name>Mg(2+)</name>
        <dbReference type="ChEBI" id="CHEBI:18420"/>
    </cofactor>
</comment>
<evidence type="ECO:0000313" key="9">
    <source>
        <dbReference type="EMBL" id="MRI84372.1"/>
    </source>
</evidence>
<organism evidence="9 11">
    <name type="scientific">Fundicoccus ignavus</name>
    <dbReference type="NCBI Taxonomy" id="2664442"/>
    <lineage>
        <taxon>Bacteria</taxon>
        <taxon>Bacillati</taxon>
        <taxon>Bacillota</taxon>
        <taxon>Bacilli</taxon>
        <taxon>Lactobacillales</taxon>
        <taxon>Aerococcaceae</taxon>
        <taxon>Fundicoccus</taxon>
    </lineage>
</organism>
<dbReference type="AlphaFoldDB" id="A0A6I2GEU4"/>
<dbReference type="UniPathway" id="UPA00070">
    <property type="reaction ID" value="UER00119"/>
</dbReference>